<feature type="chain" id="PRO_5021741520" evidence="1">
    <location>
        <begin position="29"/>
        <end position="169"/>
    </location>
</feature>
<organism evidence="3 4">
    <name type="scientific">Marilutibacter alkalisoli</name>
    <dbReference type="NCBI Taxonomy" id="2591633"/>
    <lineage>
        <taxon>Bacteria</taxon>
        <taxon>Pseudomonadati</taxon>
        <taxon>Pseudomonadota</taxon>
        <taxon>Gammaproteobacteria</taxon>
        <taxon>Lysobacterales</taxon>
        <taxon>Lysobacteraceae</taxon>
        <taxon>Marilutibacter</taxon>
    </lineage>
</organism>
<evidence type="ECO:0000259" key="2">
    <source>
        <dbReference type="Pfam" id="PF14534"/>
    </source>
</evidence>
<sequence length="169" mass="19245">MSTIPYQSIWRLMLASAVALAYLAPAQADEADAAQSDSLAQRVNALDAELFAAFNACEVDRQMAMLEEDIEFYHDKGGLTRGRSGMERMTRERCASRQVQLRREIVEGSLKVYPVRDYGAIQEGMHRFYLTEQGGQEQLIEIARFVHVWEQGDTGWKIVRALSYDHRTP</sequence>
<evidence type="ECO:0000313" key="3">
    <source>
        <dbReference type="EMBL" id="QDH70300.1"/>
    </source>
</evidence>
<feature type="signal peptide" evidence="1">
    <location>
        <begin position="1"/>
        <end position="28"/>
    </location>
</feature>
<dbReference type="OrthoDB" id="119951at2"/>
<proteinExistence type="predicted"/>
<dbReference type="AlphaFoldDB" id="A0A514BSE3"/>
<protein>
    <submittedName>
        <fullName evidence="3">Nuclear transport factor 2 family protein</fullName>
    </submittedName>
</protein>
<dbReference type="Pfam" id="PF14534">
    <property type="entry name" value="DUF4440"/>
    <property type="match status" value="1"/>
</dbReference>
<dbReference type="RefSeq" id="WP_141623635.1">
    <property type="nucleotide sequence ID" value="NZ_CP041242.1"/>
</dbReference>
<keyword evidence="4" id="KW-1185">Reference proteome</keyword>
<dbReference type="InterPro" id="IPR032710">
    <property type="entry name" value="NTF2-like_dom_sf"/>
</dbReference>
<feature type="domain" description="DUF4440" evidence="2">
    <location>
        <begin position="45"/>
        <end position="158"/>
    </location>
</feature>
<gene>
    <name evidence="3" type="ORF">FKV23_09520</name>
</gene>
<dbReference type="SUPFAM" id="SSF54427">
    <property type="entry name" value="NTF2-like"/>
    <property type="match status" value="1"/>
</dbReference>
<dbReference type="EMBL" id="CP041242">
    <property type="protein sequence ID" value="QDH70300.1"/>
    <property type="molecule type" value="Genomic_DNA"/>
</dbReference>
<dbReference type="KEGG" id="lyj:FKV23_09520"/>
<evidence type="ECO:0000313" key="4">
    <source>
        <dbReference type="Proteomes" id="UP000317199"/>
    </source>
</evidence>
<dbReference type="Gene3D" id="3.10.450.50">
    <property type="match status" value="1"/>
</dbReference>
<name>A0A514BSE3_9GAMM</name>
<keyword evidence="1" id="KW-0732">Signal</keyword>
<accession>A0A514BSE3</accession>
<dbReference type="InterPro" id="IPR027843">
    <property type="entry name" value="DUF4440"/>
</dbReference>
<reference evidence="3 4" key="1">
    <citation type="submission" date="2019-06" db="EMBL/GenBank/DDBJ databases">
        <title>Lysobacter alkalisoli sp. nov. isolated from saline-alkali soil.</title>
        <authorList>
            <person name="Sun J.-Q."/>
            <person name="Xu L."/>
        </authorList>
    </citation>
    <scope>NUCLEOTIDE SEQUENCE [LARGE SCALE GENOMIC DNA]</scope>
    <source>
        <strain evidence="3 4">SJ-36</strain>
    </source>
</reference>
<dbReference type="Proteomes" id="UP000317199">
    <property type="component" value="Chromosome"/>
</dbReference>
<evidence type="ECO:0000256" key="1">
    <source>
        <dbReference type="SAM" id="SignalP"/>
    </source>
</evidence>